<dbReference type="PANTHER" id="PTHR10877:SF183">
    <property type="entry name" value="AT14535P-RELATED"/>
    <property type="match status" value="1"/>
</dbReference>
<feature type="transmembrane region" description="Helical" evidence="6">
    <location>
        <begin position="440"/>
        <end position="457"/>
    </location>
</feature>
<evidence type="ECO:0000313" key="8">
    <source>
        <dbReference type="EMBL" id="CEM20115.1"/>
    </source>
</evidence>
<dbReference type="Pfam" id="PF20519">
    <property type="entry name" value="Polycystin_dom"/>
    <property type="match status" value="1"/>
</dbReference>
<reference evidence="8 9" key="1">
    <citation type="submission" date="2014-11" db="EMBL/GenBank/DDBJ databases">
        <authorList>
            <person name="Zhu J."/>
            <person name="Qi W."/>
            <person name="Song R."/>
        </authorList>
    </citation>
    <scope>NUCLEOTIDE SEQUENCE [LARGE SCALE GENOMIC DNA]</scope>
</reference>
<evidence type="ECO:0000256" key="3">
    <source>
        <dbReference type="ARBA" id="ARBA00022692"/>
    </source>
</evidence>
<dbReference type="GO" id="GO:0016020">
    <property type="term" value="C:membrane"/>
    <property type="evidence" value="ECO:0007669"/>
    <property type="project" value="UniProtKB-SubCell"/>
</dbReference>
<dbReference type="InterPro" id="IPR046791">
    <property type="entry name" value="Polycystin_dom"/>
</dbReference>
<keyword evidence="5 6" id="KW-0472">Membrane</keyword>
<dbReference type="Proteomes" id="UP000041254">
    <property type="component" value="Unassembled WGS sequence"/>
</dbReference>
<keyword evidence="3 6" id="KW-0812">Transmembrane</keyword>
<gene>
    <name evidence="8" type="ORF">Vbra_6083</name>
</gene>
<accession>A0A0G4FXH4</accession>
<protein>
    <recommendedName>
        <fullName evidence="7">Polycystin domain-containing protein</fullName>
    </recommendedName>
</protein>
<feature type="transmembrane region" description="Helical" evidence="6">
    <location>
        <begin position="565"/>
        <end position="589"/>
    </location>
</feature>
<evidence type="ECO:0000259" key="7">
    <source>
        <dbReference type="Pfam" id="PF20519"/>
    </source>
</evidence>
<proteinExistence type="inferred from homology"/>
<feature type="transmembrane region" description="Helical" evidence="6">
    <location>
        <begin position="367"/>
        <end position="387"/>
    </location>
</feature>
<feature type="transmembrane region" description="Helical" evidence="6">
    <location>
        <begin position="477"/>
        <end position="496"/>
    </location>
</feature>
<feature type="transmembrane region" description="Helical" evidence="6">
    <location>
        <begin position="502"/>
        <end position="524"/>
    </location>
</feature>
<keyword evidence="9" id="KW-1185">Reference proteome</keyword>
<evidence type="ECO:0000256" key="4">
    <source>
        <dbReference type="ARBA" id="ARBA00022989"/>
    </source>
</evidence>
<dbReference type="PhylomeDB" id="A0A0G4FXH4"/>
<evidence type="ECO:0000313" key="9">
    <source>
        <dbReference type="Proteomes" id="UP000041254"/>
    </source>
</evidence>
<evidence type="ECO:0000256" key="5">
    <source>
        <dbReference type="ARBA" id="ARBA00023136"/>
    </source>
</evidence>
<dbReference type="InParanoid" id="A0A0G4FXH4"/>
<dbReference type="VEuPathDB" id="CryptoDB:Vbra_6083"/>
<comment type="subcellular location">
    <subcellularLocation>
        <location evidence="1">Membrane</location>
        <topology evidence="1">Multi-pass membrane protein</topology>
    </subcellularLocation>
</comment>
<feature type="transmembrane region" description="Helical" evidence="6">
    <location>
        <begin position="324"/>
        <end position="347"/>
    </location>
</feature>
<dbReference type="AlphaFoldDB" id="A0A0G4FXH4"/>
<dbReference type="PANTHER" id="PTHR10877">
    <property type="entry name" value="POLYCYSTIN FAMILY MEMBER"/>
    <property type="match status" value="1"/>
</dbReference>
<keyword evidence="4 6" id="KW-1133">Transmembrane helix</keyword>
<evidence type="ECO:0000256" key="2">
    <source>
        <dbReference type="ARBA" id="ARBA00007200"/>
    </source>
</evidence>
<feature type="transmembrane region" description="Helical" evidence="6">
    <location>
        <begin position="531"/>
        <end position="553"/>
    </location>
</feature>
<evidence type="ECO:0000256" key="6">
    <source>
        <dbReference type="SAM" id="Phobius"/>
    </source>
</evidence>
<dbReference type="Gene3D" id="1.10.287.70">
    <property type="match status" value="1"/>
</dbReference>
<dbReference type="InterPro" id="IPR051223">
    <property type="entry name" value="Polycystin"/>
</dbReference>
<organism evidence="8 9">
    <name type="scientific">Vitrella brassicaformis (strain CCMP3155)</name>
    <dbReference type="NCBI Taxonomy" id="1169540"/>
    <lineage>
        <taxon>Eukaryota</taxon>
        <taxon>Sar</taxon>
        <taxon>Alveolata</taxon>
        <taxon>Colpodellida</taxon>
        <taxon>Vitrellaceae</taxon>
        <taxon>Vitrella</taxon>
    </lineage>
</organism>
<evidence type="ECO:0000256" key="1">
    <source>
        <dbReference type="ARBA" id="ARBA00004141"/>
    </source>
</evidence>
<comment type="similarity">
    <text evidence="2">Belongs to the polycystin family.</text>
</comment>
<dbReference type="STRING" id="1169540.A0A0G4FXH4"/>
<dbReference type="EMBL" id="CDMY01000520">
    <property type="protein sequence ID" value="CEM20115.1"/>
    <property type="molecule type" value="Genomic_DNA"/>
</dbReference>
<dbReference type="OrthoDB" id="421379at2759"/>
<name>A0A0G4FXH4_VITBC</name>
<feature type="domain" description="Polycystin" evidence="7">
    <location>
        <begin position="243"/>
        <end position="315"/>
    </location>
</feature>
<sequence>MEPLPPTALGHKPKAHARTATAGTAASVQPSVRPSTGAKGTAKSDLEIDVFSGTVKKDDIYRFVEIRAGEEEAVRLLPFAILFFLSFILAVLYHEDVSQVFSVEQTIADGVRQSEFEKGKTLLQVTTEDQFWKWLSIGMINTLFKQTDAFGNVLPANQWGRYERYNQIIGGVNLVLERSSVNKCKRDELDRLFGCSNRTECCHDEGTRTTGNYYSASLVPDVSRAFPNIEKAEGFKADSDGRYVFWMDSNKPLEELRNRIIYLAAGQWVDLSTKAVTVSTLMYNGELGLFAKLDVTFTFFRGGSVQPQIDLDTVQSDPYKARPWMIALDVLFLACFMTCAVSVFRSLWAIMQVHGRQKGFKVLCCDFWNWVDWLTIGLGVAYIATWITCVVTDQAATNVLVELSRTYKEVGIGSSKYEHKLSDAQDKLQDLVNVYLEHRTVTAFMSLLMGVRFFHAFRKQPMLSVVTKTLSASMKDLFHFAIVFFCAPSQTTQGASNVRSSIVFAVHYPFCIGIFFSLSFSGMLTFGHKVLYFNTFNQAMTSSFLLMMGWWQWEWLRGVEAESTTMMFIAIFYVIVRLMMVNILLAIIIESYFRVRSKVAEEYTLWNSAMSLVRRFWRKHMSHIKMERLFGKYDEELPEEINFFHISQRPRDPQSVTDERRPSLTSLANAGQVAGNRRVSTEMFYWQQKQAVAGQANINPEDAELKIPSPVPPEQAMEILNGTVKWTHHIDSQTNLTVSEALVMFGYNHTLVMNVQNSVGFLLARLEALRVGLGVSPSHLDTQADRAHTMLTLPSTIAGKFAAIEEGREEDAVTPMAAAAAAVPAMVAEDLLLSAIASLPDVQQRPLMDKYHRGELDGLKQTLDSIPADKRHGFAQGAVATLASVAEETFHVDHQPPVRLHHEFEHRSSAPASPVYVMRTEIAGRFGSTFAAQRSDSWVCDDAVSEDLLDGTAVDFMTSIYLDASNMPATASQRGKRPSMV</sequence>